<evidence type="ECO:0000256" key="9">
    <source>
        <dbReference type="ARBA" id="ARBA00023170"/>
    </source>
</evidence>
<evidence type="ECO:0000256" key="4">
    <source>
        <dbReference type="ARBA" id="ARBA00022692"/>
    </source>
</evidence>
<feature type="domain" description="TIR" evidence="12">
    <location>
        <begin position="1180"/>
        <end position="1318"/>
    </location>
</feature>
<evidence type="ECO:0000256" key="2">
    <source>
        <dbReference type="ARBA" id="ARBA00009634"/>
    </source>
</evidence>
<evidence type="ECO:0000256" key="1">
    <source>
        <dbReference type="ARBA" id="ARBA00004167"/>
    </source>
</evidence>
<dbReference type="Pfam" id="PF13676">
    <property type="entry name" value="TIR_2"/>
    <property type="match status" value="1"/>
</dbReference>
<dbReference type="SUPFAM" id="SSF52200">
    <property type="entry name" value="Toll/Interleukin receptor TIR domain"/>
    <property type="match status" value="1"/>
</dbReference>
<accession>A0A6J8CV17</accession>
<dbReference type="InterPro" id="IPR032675">
    <property type="entry name" value="LRR_dom_sf"/>
</dbReference>
<dbReference type="Proteomes" id="UP000507470">
    <property type="component" value="Unassembled WGS sequence"/>
</dbReference>
<gene>
    <name evidence="13" type="ORF">MCOR_33760</name>
</gene>
<dbReference type="OrthoDB" id="6105302at2759"/>
<dbReference type="PROSITE" id="PS50104">
    <property type="entry name" value="TIR"/>
    <property type="match status" value="1"/>
</dbReference>
<dbReference type="GO" id="GO:0007165">
    <property type="term" value="P:signal transduction"/>
    <property type="evidence" value="ECO:0007669"/>
    <property type="project" value="InterPro"/>
</dbReference>
<dbReference type="PANTHER" id="PTHR24365">
    <property type="entry name" value="TOLL-LIKE RECEPTOR"/>
    <property type="match status" value="1"/>
</dbReference>
<keyword evidence="10" id="KW-0325">Glycoprotein</keyword>
<dbReference type="GO" id="GO:0005886">
    <property type="term" value="C:plasma membrane"/>
    <property type="evidence" value="ECO:0007669"/>
    <property type="project" value="TreeGrafter"/>
</dbReference>
<evidence type="ECO:0000256" key="3">
    <source>
        <dbReference type="ARBA" id="ARBA00022614"/>
    </source>
</evidence>
<keyword evidence="6" id="KW-0677">Repeat</keyword>
<comment type="similarity">
    <text evidence="2">Belongs to the Toll-like receptor family.</text>
</comment>
<evidence type="ECO:0000313" key="14">
    <source>
        <dbReference type="Proteomes" id="UP000507470"/>
    </source>
</evidence>
<keyword evidence="5" id="KW-0732">Signal</keyword>
<dbReference type="Pfam" id="PF13855">
    <property type="entry name" value="LRR_8"/>
    <property type="match status" value="1"/>
</dbReference>
<evidence type="ECO:0000256" key="11">
    <source>
        <dbReference type="SAM" id="Phobius"/>
    </source>
</evidence>
<dbReference type="SUPFAM" id="SSF52058">
    <property type="entry name" value="L domain-like"/>
    <property type="match status" value="2"/>
</dbReference>
<keyword evidence="3" id="KW-0433">Leucine-rich repeat</keyword>
<keyword evidence="8 11" id="KW-0472">Membrane</keyword>
<keyword evidence="9" id="KW-0675">Receptor</keyword>
<name>A0A6J8CV17_MYTCO</name>
<feature type="transmembrane region" description="Helical" evidence="11">
    <location>
        <begin position="1130"/>
        <end position="1155"/>
    </location>
</feature>
<dbReference type="SMART" id="SM00369">
    <property type="entry name" value="LRR_TYP"/>
    <property type="match status" value="3"/>
</dbReference>
<dbReference type="InterPro" id="IPR003591">
    <property type="entry name" value="Leu-rich_rpt_typical-subtyp"/>
</dbReference>
<evidence type="ECO:0000256" key="7">
    <source>
        <dbReference type="ARBA" id="ARBA00022989"/>
    </source>
</evidence>
<dbReference type="InterPro" id="IPR035897">
    <property type="entry name" value="Toll_tir_struct_dom_sf"/>
</dbReference>
<dbReference type="PANTHER" id="PTHR24365:SF541">
    <property type="entry name" value="PROTEIN TOLL-RELATED"/>
    <property type="match status" value="1"/>
</dbReference>
<protein>
    <recommendedName>
        <fullName evidence="12">TIR domain-containing protein</fullName>
    </recommendedName>
</protein>
<keyword evidence="14" id="KW-1185">Reference proteome</keyword>
<sequence length="1338" mass="155458">MNVSSPLLNLDHCIIFCKLSLKVKKPRAFQRRVWDYKSADFNSLNTALYNAPFDSAYEIFDDVNDIASYTIDLITSACSEFIPNKIVTIRHKDKPWMSNEVRRAIRKRDRCFKKYQRTRRDENKLYHIVARREINRLKRDAKQRYEINIIRSFSRENLNPRKFWSLSKSVLGYNSDRAVPPLKDNMNLISDDLEKAELLNCYFSAQMHLGQHENDLPALPPISFLTVERLQDIVAVESDVLKYLRQSNPRKSCGPDGISNHILKYCAQSLYKPLTRLFNFSLRSGVYPSLCKVSNVCLVYKNKGDKNIMSNYRPIALLSSVFKILEKIIYKAIYEFCEFHDLIITENSDYADVIYDNCSSADSANIEHVQRRACIISTGAIRVTKHVTLLKEVGLELLETRHKVHRLTYLYKIKNHLVPDYLRNLHPLFHHNTENYNLRRHANLIPIRSRTVAYYNSFLLATIRDWNSLSAELMSATSLASFKRLLKKNLNLGSKKIYSRGHGYEKKIHTRLRLGLSALNDHLYKYNLTLNRFCDFSPAKGNSNDTKCNVQNNIVDCRNLVLTKIPRDLPVKTTSLDLSKNSIKIVRGFTFQSLRNIIDLHLEYNLIQLIEINAFHGLHRLRSLHLNDNFLQLFPNGMFESLNGLQDLSIDSNKLQYFQDKKIKEMSKILSLRTLSFDIYQDFKFPRQWSTLSKLTNLRIFTRSAKVQFNKEMFVHVNLMPIMSLYIDVVPFISEDFLEHFPKLDSITLSIGSDLPNSPIDQVFKSFGVFRGRNMTNIEIRSSRFNNGFTLNHKRMKYLWSICLKRLTLHNLYIKDILIYAMQVFSVQSTCLEYVDISDNIIMDRGFSLFTVVQNFKNLKILKFAGNWRHSRYKRSQPSRLLSFALPKTLEELYIEDNLAGDMSSVKVINGLNLRVLSLKNSEIWSCEGSFAGVINVEYFDMSGWTCEKLSINLLYGFPNLKTLKASGSLLGHGFVNTAGAGSFLSKNLRLQDINLSSNRINNIPNGLFLRPFDQLSSVNMSHNNLTIFPKFHASKKALKIIDLTFNSITHFNNEDIGQIEKLGKVDIFLRGNPFQCSCKTLQFLKWLGQTNRVPDILDLTCVTEKASRRFMSEVISNLKTFEISCKTKFWLAFAVSITSIIVIAIIITVIFFRYKYAVEYILLRLKTKMKNYKELQQEYTNDAFISYSHTDWEWVKQFHDKVNSMGFKLCLDAKDFIAGNGIAENVISAIDSSRKVIFIITHDFLKSTWGSYEMEMTRMHAFQKGREDMVIVVVRDKIKVTDMPEILKSMWFKITCIQWPNDDNMPYNTEEKFYEKMKMSLKNKEDTTLLYSRNSVI</sequence>
<evidence type="ECO:0000256" key="10">
    <source>
        <dbReference type="ARBA" id="ARBA00023180"/>
    </source>
</evidence>
<comment type="subcellular location">
    <subcellularLocation>
        <location evidence="1">Membrane</location>
        <topology evidence="1">Single-pass membrane protein</topology>
    </subcellularLocation>
</comment>
<dbReference type="InterPro" id="IPR001611">
    <property type="entry name" value="Leu-rich_rpt"/>
</dbReference>
<evidence type="ECO:0000256" key="6">
    <source>
        <dbReference type="ARBA" id="ARBA00022737"/>
    </source>
</evidence>
<keyword evidence="4 11" id="KW-0812">Transmembrane</keyword>
<proteinExistence type="inferred from homology"/>
<dbReference type="EMBL" id="CACVKT020006042">
    <property type="protein sequence ID" value="CAC5399501.1"/>
    <property type="molecule type" value="Genomic_DNA"/>
</dbReference>
<reference evidence="13 14" key="1">
    <citation type="submission" date="2020-06" db="EMBL/GenBank/DDBJ databases">
        <authorList>
            <person name="Li R."/>
            <person name="Bekaert M."/>
        </authorList>
    </citation>
    <scope>NUCLEOTIDE SEQUENCE [LARGE SCALE GENOMIC DNA]</scope>
    <source>
        <strain evidence="14">wild</strain>
    </source>
</reference>
<organism evidence="13 14">
    <name type="scientific">Mytilus coruscus</name>
    <name type="common">Sea mussel</name>
    <dbReference type="NCBI Taxonomy" id="42192"/>
    <lineage>
        <taxon>Eukaryota</taxon>
        <taxon>Metazoa</taxon>
        <taxon>Spiralia</taxon>
        <taxon>Lophotrochozoa</taxon>
        <taxon>Mollusca</taxon>
        <taxon>Bivalvia</taxon>
        <taxon>Autobranchia</taxon>
        <taxon>Pteriomorphia</taxon>
        <taxon>Mytilida</taxon>
        <taxon>Mytiloidea</taxon>
        <taxon>Mytilidae</taxon>
        <taxon>Mytilinae</taxon>
        <taxon>Mytilus</taxon>
    </lineage>
</organism>
<dbReference type="PROSITE" id="PS51450">
    <property type="entry name" value="LRR"/>
    <property type="match status" value="1"/>
</dbReference>
<evidence type="ECO:0000256" key="8">
    <source>
        <dbReference type="ARBA" id="ARBA00023136"/>
    </source>
</evidence>
<dbReference type="InterPro" id="IPR000157">
    <property type="entry name" value="TIR_dom"/>
</dbReference>
<evidence type="ECO:0000313" key="13">
    <source>
        <dbReference type="EMBL" id="CAC5399501.1"/>
    </source>
</evidence>
<dbReference type="SMART" id="SM00255">
    <property type="entry name" value="TIR"/>
    <property type="match status" value="1"/>
</dbReference>
<dbReference type="Gene3D" id="3.80.10.10">
    <property type="entry name" value="Ribonuclease Inhibitor"/>
    <property type="match status" value="1"/>
</dbReference>
<dbReference type="GO" id="GO:0038023">
    <property type="term" value="F:signaling receptor activity"/>
    <property type="evidence" value="ECO:0007669"/>
    <property type="project" value="TreeGrafter"/>
</dbReference>
<keyword evidence="7 11" id="KW-1133">Transmembrane helix</keyword>
<evidence type="ECO:0000259" key="12">
    <source>
        <dbReference type="PROSITE" id="PS50104"/>
    </source>
</evidence>
<evidence type="ECO:0000256" key="5">
    <source>
        <dbReference type="ARBA" id="ARBA00022729"/>
    </source>
</evidence>
<dbReference type="Gene3D" id="3.40.50.10140">
    <property type="entry name" value="Toll/interleukin-1 receptor homology (TIR) domain"/>
    <property type="match status" value="1"/>
</dbReference>